<evidence type="ECO:0008006" key="4">
    <source>
        <dbReference type="Google" id="ProtNLM"/>
    </source>
</evidence>
<gene>
    <name evidence="2" type="ORF">N782_14615</name>
</gene>
<dbReference type="RefSeq" id="WP_036821397.1">
    <property type="nucleotide sequence ID" value="NZ_AVBF01000042.1"/>
</dbReference>
<feature type="chain" id="PRO_5038925717" description="Lipoprotein" evidence="1">
    <location>
        <begin position="17"/>
        <end position="114"/>
    </location>
</feature>
<dbReference type="AlphaFoldDB" id="A0A0A2T842"/>
<dbReference type="STRING" id="1385514.N782_14615"/>
<dbReference type="OrthoDB" id="2974330at2"/>
<accession>A0A0A2T842</accession>
<feature type="signal peptide" evidence="1">
    <location>
        <begin position="1"/>
        <end position="16"/>
    </location>
</feature>
<dbReference type="eggNOG" id="ENOG50331KS">
    <property type="taxonomic scope" value="Bacteria"/>
</dbReference>
<evidence type="ECO:0000313" key="3">
    <source>
        <dbReference type="Proteomes" id="UP000030147"/>
    </source>
</evidence>
<sequence length="114" mass="12998">MQIRKMIFILATLAFALIGCNQVEEGTFIQGNITNINDESGDMEIEIISWTTVSEQGSSTESYAFEEKPSSQTIRVSNPKNFDEGQKVKMKVLKNYDEEVWNLEELNIELEKVT</sequence>
<protein>
    <recommendedName>
        <fullName evidence="4">Lipoprotein</fullName>
    </recommendedName>
</protein>
<proteinExistence type="predicted"/>
<reference evidence="2 3" key="1">
    <citation type="journal article" date="2015" name="Stand. Genomic Sci.">
        <title>High quality draft genome sequence of the moderately halophilic bacterium Pontibacillus yanchengensis Y32(T) and comparison among Pontibacillus genomes.</title>
        <authorList>
            <person name="Huang J."/>
            <person name="Qiao Z.X."/>
            <person name="Tang J.W."/>
            <person name="Wang G."/>
        </authorList>
    </citation>
    <scope>NUCLEOTIDE SEQUENCE [LARGE SCALE GENOMIC DNA]</scope>
    <source>
        <strain evidence="2 3">Y32</strain>
    </source>
</reference>
<comment type="caution">
    <text evidence="2">The sequence shown here is derived from an EMBL/GenBank/DDBJ whole genome shotgun (WGS) entry which is preliminary data.</text>
</comment>
<dbReference type="Proteomes" id="UP000030147">
    <property type="component" value="Unassembled WGS sequence"/>
</dbReference>
<dbReference type="PROSITE" id="PS51257">
    <property type="entry name" value="PROKAR_LIPOPROTEIN"/>
    <property type="match status" value="1"/>
</dbReference>
<keyword evidence="1" id="KW-0732">Signal</keyword>
<name>A0A0A2T842_9BACI</name>
<evidence type="ECO:0000313" key="2">
    <source>
        <dbReference type="EMBL" id="KGP71957.1"/>
    </source>
</evidence>
<dbReference type="EMBL" id="AVBF01000042">
    <property type="protein sequence ID" value="KGP71957.1"/>
    <property type="molecule type" value="Genomic_DNA"/>
</dbReference>
<organism evidence="2 3">
    <name type="scientific">Pontibacillus yanchengensis Y32</name>
    <dbReference type="NCBI Taxonomy" id="1385514"/>
    <lineage>
        <taxon>Bacteria</taxon>
        <taxon>Bacillati</taxon>
        <taxon>Bacillota</taxon>
        <taxon>Bacilli</taxon>
        <taxon>Bacillales</taxon>
        <taxon>Bacillaceae</taxon>
        <taxon>Pontibacillus</taxon>
    </lineage>
</organism>
<keyword evidence="3" id="KW-1185">Reference proteome</keyword>
<evidence type="ECO:0000256" key="1">
    <source>
        <dbReference type="SAM" id="SignalP"/>
    </source>
</evidence>